<evidence type="ECO:0000313" key="2">
    <source>
        <dbReference type="Proteomes" id="UP000678393"/>
    </source>
</evidence>
<accession>A0A8S3ZIE3</accession>
<protein>
    <submittedName>
        <fullName evidence="1">Uncharacterized protein</fullName>
    </submittedName>
</protein>
<feature type="non-terminal residue" evidence="1">
    <location>
        <position position="75"/>
    </location>
</feature>
<organism evidence="1 2">
    <name type="scientific">Candidula unifasciata</name>
    <dbReference type="NCBI Taxonomy" id="100452"/>
    <lineage>
        <taxon>Eukaryota</taxon>
        <taxon>Metazoa</taxon>
        <taxon>Spiralia</taxon>
        <taxon>Lophotrochozoa</taxon>
        <taxon>Mollusca</taxon>
        <taxon>Gastropoda</taxon>
        <taxon>Heterobranchia</taxon>
        <taxon>Euthyneura</taxon>
        <taxon>Panpulmonata</taxon>
        <taxon>Eupulmonata</taxon>
        <taxon>Stylommatophora</taxon>
        <taxon>Helicina</taxon>
        <taxon>Helicoidea</taxon>
        <taxon>Geomitridae</taxon>
        <taxon>Candidula</taxon>
    </lineage>
</organism>
<keyword evidence="2" id="KW-1185">Reference proteome</keyword>
<dbReference type="InterPro" id="IPR042089">
    <property type="entry name" value="Peptidase_M13_dom_2"/>
</dbReference>
<feature type="non-terminal residue" evidence="1">
    <location>
        <position position="1"/>
    </location>
</feature>
<dbReference type="Gene3D" id="1.10.1380.10">
    <property type="entry name" value="Neutral endopeptidase , domain2"/>
    <property type="match status" value="1"/>
</dbReference>
<dbReference type="AlphaFoldDB" id="A0A8S3ZIE3"/>
<dbReference type="EMBL" id="CAJHNH020003458">
    <property type="protein sequence ID" value="CAG5129344.1"/>
    <property type="molecule type" value="Genomic_DNA"/>
</dbReference>
<reference evidence="1" key="1">
    <citation type="submission" date="2021-04" db="EMBL/GenBank/DDBJ databases">
        <authorList>
            <consortium name="Molecular Ecology Group"/>
        </authorList>
    </citation>
    <scope>NUCLEOTIDE SEQUENCE</scope>
</reference>
<name>A0A8S3ZIE3_9EUPU</name>
<dbReference type="SUPFAM" id="SSF55486">
    <property type="entry name" value="Metalloproteases ('zincins'), catalytic domain"/>
    <property type="match status" value="1"/>
</dbReference>
<comment type="caution">
    <text evidence="1">The sequence shown here is derived from an EMBL/GenBank/DDBJ whole genome shotgun (WGS) entry which is preliminary data.</text>
</comment>
<gene>
    <name evidence="1" type="ORF">CUNI_LOCUS14902</name>
</gene>
<sequence length="75" mass="8439">IHAAYTGYMKQVARMLCRDANITANETRISQFADDAIDMENELANLVFQVDPQPYPHEPANRMSLGTITQLVNNT</sequence>
<evidence type="ECO:0000313" key="1">
    <source>
        <dbReference type="EMBL" id="CAG5129344.1"/>
    </source>
</evidence>
<dbReference type="Proteomes" id="UP000678393">
    <property type="component" value="Unassembled WGS sequence"/>
</dbReference>
<proteinExistence type="predicted"/>